<evidence type="ECO:0000259" key="4">
    <source>
        <dbReference type="PROSITE" id="PS50404"/>
    </source>
</evidence>
<dbReference type="InterPro" id="IPR036249">
    <property type="entry name" value="Thioredoxin-like_sf"/>
</dbReference>
<gene>
    <name evidence="6" type="ORF">GH714_009872</name>
</gene>
<comment type="catalytic activity">
    <reaction evidence="2 3">
        <text>RX + glutathione = an S-substituted glutathione + a halide anion + H(+)</text>
        <dbReference type="Rhea" id="RHEA:16437"/>
        <dbReference type="ChEBI" id="CHEBI:15378"/>
        <dbReference type="ChEBI" id="CHEBI:16042"/>
        <dbReference type="ChEBI" id="CHEBI:17792"/>
        <dbReference type="ChEBI" id="CHEBI:57925"/>
        <dbReference type="ChEBI" id="CHEBI:90779"/>
        <dbReference type="EC" id="2.5.1.18"/>
    </reaction>
</comment>
<dbReference type="GO" id="GO:0005829">
    <property type="term" value="C:cytosol"/>
    <property type="evidence" value="ECO:0007669"/>
    <property type="project" value="UniProtKB-SubCell"/>
</dbReference>
<comment type="caution">
    <text evidence="6">The sequence shown here is derived from an EMBL/GenBank/DDBJ whole genome shotgun (WGS) entry which is preliminary data.</text>
</comment>
<comment type="similarity">
    <text evidence="3">Belongs to the GST superfamily.</text>
</comment>
<dbReference type="InterPro" id="IPR045074">
    <property type="entry name" value="GST_C_Tau"/>
</dbReference>
<dbReference type="SFLD" id="SFLDG00358">
    <property type="entry name" value="Main_(cytGST)"/>
    <property type="match status" value="1"/>
</dbReference>
<keyword evidence="3" id="KW-0963">Cytoplasm</keyword>
<dbReference type="Pfam" id="PF02798">
    <property type="entry name" value="GST_N"/>
    <property type="match status" value="1"/>
</dbReference>
<dbReference type="Gene3D" id="1.20.1050.10">
    <property type="match status" value="1"/>
</dbReference>
<dbReference type="InterPro" id="IPR036282">
    <property type="entry name" value="Glutathione-S-Trfase_C_sf"/>
</dbReference>
<dbReference type="SFLD" id="SFLDG01152">
    <property type="entry name" value="Main.3:_Omega-_and_Tau-like"/>
    <property type="match status" value="1"/>
</dbReference>
<evidence type="ECO:0000259" key="5">
    <source>
        <dbReference type="PROSITE" id="PS50405"/>
    </source>
</evidence>
<dbReference type="Proteomes" id="UP000467840">
    <property type="component" value="Chromosome 4"/>
</dbReference>
<sequence length="194" mass="22098">MAEEEEVILLDVLPSAFGMRVRIALAEKGIKYQYNEDNLFDKSPLILQMNPVHKMIPVLIHNGKPICASLVILHYIDKTWRDKPPLLPSDPFHRSQASGKRILMNKGEVREAAKEEMIGCLKILGELGDKLYFGGETIGFLETVLLPYYCWFFSYEACGEFSIEAECPKLMAWVQRCKERESVSKSLTDPLNSL</sequence>
<dbReference type="SUPFAM" id="SSF47616">
    <property type="entry name" value="GST C-terminal domain-like"/>
    <property type="match status" value="1"/>
</dbReference>
<dbReference type="PROSITE" id="PS50405">
    <property type="entry name" value="GST_CTER"/>
    <property type="match status" value="1"/>
</dbReference>
<keyword evidence="7" id="KW-1185">Reference proteome</keyword>
<dbReference type="GO" id="GO:0004364">
    <property type="term" value="F:glutathione transferase activity"/>
    <property type="evidence" value="ECO:0007669"/>
    <property type="project" value="UniProtKB-UniRule"/>
</dbReference>
<dbReference type="InterPro" id="IPR004045">
    <property type="entry name" value="Glutathione_S-Trfase_N"/>
</dbReference>
<dbReference type="EC" id="2.5.1.18" evidence="3"/>
<feature type="domain" description="GST C-terminal" evidence="5">
    <location>
        <begin position="62"/>
        <end position="194"/>
    </location>
</feature>
<dbReference type="PROSITE" id="PS50404">
    <property type="entry name" value="GST_NTER"/>
    <property type="match status" value="1"/>
</dbReference>
<organism evidence="6 7">
    <name type="scientific">Hevea brasiliensis</name>
    <name type="common">Para rubber tree</name>
    <name type="synonym">Siphonia brasiliensis</name>
    <dbReference type="NCBI Taxonomy" id="3981"/>
    <lineage>
        <taxon>Eukaryota</taxon>
        <taxon>Viridiplantae</taxon>
        <taxon>Streptophyta</taxon>
        <taxon>Embryophyta</taxon>
        <taxon>Tracheophyta</taxon>
        <taxon>Spermatophyta</taxon>
        <taxon>Magnoliopsida</taxon>
        <taxon>eudicotyledons</taxon>
        <taxon>Gunneridae</taxon>
        <taxon>Pentapetalae</taxon>
        <taxon>rosids</taxon>
        <taxon>fabids</taxon>
        <taxon>Malpighiales</taxon>
        <taxon>Euphorbiaceae</taxon>
        <taxon>Crotonoideae</taxon>
        <taxon>Micrandreae</taxon>
        <taxon>Hevea</taxon>
    </lineage>
</organism>
<dbReference type="InterPro" id="IPR045073">
    <property type="entry name" value="Omega/Tau-like"/>
</dbReference>
<accession>A0A6A6LGK8</accession>
<evidence type="ECO:0000313" key="6">
    <source>
        <dbReference type="EMBL" id="KAF2300144.1"/>
    </source>
</evidence>
<dbReference type="AlphaFoldDB" id="A0A6A6LGK8"/>
<dbReference type="EMBL" id="JAAGAX010000010">
    <property type="protein sequence ID" value="KAF2300144.1"/>
    <property type="molecule type" value="Genomic_DNA"/>
</dbReference>
<evidence type="ECO:0000256" key="3">
    <source>
        <dbReference type="RuleBase" id="RU369102"/>
    </source>
</evidence>
<dbReference type="GO" id="GO:0006749">
    <property type="term" value="P:glutathione metabolic process"/>
    <property type="evidence" value="ECO:0007669"/>
    <property type="project" value="InterPro"/>
</dbReference>
<reference evidence="6 7" key="1">
    <citation type="journal article" date="2020" name="Mol. Plant">
        <title>The Chromosome-Based Rubber Tree Genome Provides New Insights into Spurge Genome Evolution and Rubber Biosynthesis.</title>
        <authorList>
            <person name="Liu J."/>
            <person name="Shi C."/>
            <person name="Shi C.C."/>
            <person name="Li W."/>
            <person name="Zhang Q.J."/>
            <person name="Zhang Y."/>
            <person name="Li K."/>
            <person name="Lu H.F."/>
            <person name="Shi C."/>
            <person name="Zhu S.T."/>
            <person name="Xiao Z.Y."/>
            <person name="Nan H."/>
            <person name="Yue Y."/>
            <person name="Zhu X.G."/>
            <person name="Wu Y."/>
            <person name="Hong X.N."/>
            <person name="Fan G.Y."/>
            <person name="Tong Y."/>
            <person name="Zhang D."/>
            <person name="Mao C.L."/>
            <person name="Liu Y.L."/>
            <person name="Hao S.J."/>
            <person name="Liu W.Q."/>
            <person name="Lv M.Q."/>
            <person name="Zhang H.B."/>
            <person name="Liu Y."/>
            <person name="Hu-Tang G.R."/>
            <person name="Wang J.P."/>
            <person name="Wang J.H."/>
            <person name="Sun Y.H."/>
            <person name="Ni S.B."/>
            <person name="Chen W.B."/>
            <person name="Zhang X.C."/>
            <person name="Jiao Y.N."/>
            <person name="Eichler E.E."/>
            <person name="Li G.H."/>
            <person name="Liu X."/>
            <person name="Gao L.Z."/>
        </authorList>
    </citation>
    <scope>NUCLEOTIDE SEQUENCE [LARGE SCALE GENOMIC DNA]</scope>
    <source>
        <strain evidence="7">cv. GT1</strain>
        <tissue evidence="6">Leaf</tissue>
    </source>
</reference>
<dbReference type="InterPro" id="IPR010987">
    <property type="entry name" value="Glutathione-S-Trfase_C-like"/>
</dbReference>
<proteinExistence type="inferred from homology"/>
<comment type="subcellular location">
    <subcellularLocation>
        <location evidence="3">Cytoplasm</location>
        <location evidence="3">Cytosol</location>
    </subcellularLocation>
</comment>
<dbReference type="CDD" id="cd03185">
    <property type="entry name" value="GST_C_Tau"/>
    <property type="match status" value="1"/>
</dbReference>
<dbReference type="SFLD" id="SFLDS00019">
    <property type="entry name" value="Glutathione_Transferase_(cytos"/>
    <property type="match status" value="1"/>
</dbReference>
<evidence type="ECO:0000256" key="2">
    <source>
        <dbReference type="ARBA" id="ARBA00047960"/>
    </source>
</evidence>
<dbReference type="SUPFAM" id="SSF52833">
    <property type="entry name" value="Thioredoxin-like"/>
    <property type="match status" value="1"/>
</dbReference>
<feature type="domain" description="GST N-terminal" evidence="4">
    <location>
        <begin position="5"/>
        <end position="84"/>
    </location>
</feature>
<evidence type="ECO:0000256" key="1">
    <source>
        <dbReference type="ARBA" id="ARBA00022679"/>
    </source>
</evidence>
<evidence type="ECO:0000313" key="7">
    <source>
        <dbReference type="Proteomes" id="UP000467840"/>
    </source>
</evidence>
<dbReference type="FunFam" id="3.40.30.10:FF:000014">
    <property type="entry name" value="Tau class glutathione S-transferase"/>
    <property type="match status" value="1"/>
</dbReference>
<keyword evidence="1 3" id="KW-0808">Transferase</keyword>
<dbReference type="PANTHER" id="PTHR11260">
    <property type="entry name" value="GLUTATHIONE S-TRANSFERASE, GST, SUPERFAMILY, GST DOMAIN CONTAINING"/>
    <property type="match status" value="1"/>
</dbReference>
<dbReference type="InterPro" id="IPR040079">
    <property type="entry name" value="Glutathione_S-Trfase"/>
</dbReference>
<dbReference type="Gene3D" id="3.40.30.10">
    <property type="entry name" value="Glutaredoxin"/>
    <property type="match status" value="1"/>
</dbReference>
<comment type="function">
    <text evidence="3">Is involved in the conjugation of reduced glutathione to a wide number of exogenous and endogenous hydrophobic electrophiles.</text>
</comment>
<protein>
    <recommendedName>
        <fullName evidence="3">Glutathione S-transferase</fullName>
        <ecNumber evidence="3">2.5.1.18</ecNumber>
    </recommendedName>
</protein>
<dbReference type="CDD" id="cd03058">
    <property type="entry name" value="GST_N_Tau"/>
    <property type="match status" value="1"/>
</dbReference>
<dbReference type="PANTHER" id="PTHR11260:SF781">
    <property type="entry name" value="GLUTATHIONE S-TRANSFERASE U19"/>
    <property type="match status" value="1"/>
</dbReference>
<name>A0A6A6LGK8_HEVBR</name>